<accession>A0A2S9K6D2</accession>
<dbReference type="NCBIfam" id="NF003589">
    <property type="entry name" value="PRK05254.1-2"/>
    <property type="match status" value="1"/>
</dbReference>
<dbReference type="GO" id="GO:0097510">
    <property type="term" value="P:base-excision repair, AP site formation via deaminated base removal"/>
    <property type="evidence" value="ECO:0007669"/>
    <property type="project" value="TreeGrafter"/>
</dbReference>
<dbReference type="InterPro" id="IPR036895">
    <property type="entry name" value="Uracil-DNA_glycosylase-like_sf"/>
</dbReference>
<keyword evidence="6 9" id="KW-0227">DNA damage</keyword>
<evidence type="ECO:0000256" key="1">
    <source>
        <dbReference type="ARBA" id="ARBA00001400"/>
    </source>
</evidence>
<dbReference type="OrthoDB" id="9804372at2"/>
<evidence type="ECO:0000256" key="2">
    <source>
        <dbReference type="ARBA" id="ARBA00002631"/>
    </source>
</evidence>
<evidence type="ECO:0000256" key="9">
    <source>
        <dbReference type="HAMAP-Rule" id="MF_00148"/>
    </source>
</evidence>
<feature type="domain" description="Uracil-DNA glycosylase-like" evidence="10">
    <location>
        <begin position="67"/>
        <end position="230"/>
    </location>
</feature>
<keyword evidence="8 9" id="KW-0234">DNA repair</keyword>
<dbReference type="Pfam" id="PF03167">
    <property type="entry name" value="UDG"/>
    <property type="match status" value="1"/>
</dbReference>
<dbReference type="Gene3D" id="3.40.470.10">
    <property type="entry name" value="Uracil-DNA glycosylase-like domain"/>
    <property type="match status" value="1"/>
</dbReference>
<protein>
    <recommendedName>
        <fullName evidence="5 9">Uracil-DNA glycosylase</fullName>
        <shortName evidence="9">UDG</shortName>
        <ecNumber evidence="4 9">3.2.2.27</ecNumber>
    </recommendedName>
</protein>
<dbReference type="SUPFAM" id="SSF52141">
    <property type="entry name" value="Uracil-DNA glycosylase-like"/>
    <property type="match status" value="1"/>
</dbReference>
<organism evidence="11 12">
    <name type="scientific">Malikia granosa</name>
    <dbReference type="NCBI Taxonomy" id="263067"/>
    <lineage>
        <taxon>Bacteria</taxon>
        <taxon>Pseudomonadati</taxon>
        <taxon>Pseudomonadota</taxon>
        <taxon>Betaproteobacteria</taxon>
        <taxon>Burkholderiales</taxon>
        <taxon>Comamonadaceae</taxon>
        <taxon>Malikia</taxon>
    </lineage>
</organism>
<keyword evidence="12" id="KW-1185">Reference proteome</keyword>
<dbReference type="RefSeq" id="WP_105747786.1">
    <property type="nucleotide sequence ID" value="NZ_PVLQ01000021.1"/>
</dbReference>
<dbReference type="SMART" id="SM00986">
    <property type="entry name" value="UDG"/>
    <property type="match status" value="1"/>
</dbReference>
<evidence type="ECO:0000256" key="3">
    <source>
        <dbReference type="ARBA" id="ARBA00008184"/>
    </source>
</evidence>
<comment type="function">
    <text evidence="2 9">Excises uracil residues from the DNA which can arise as a result of misincorporation of dUMP residues by DNA polymerase or due to deamination of cytosine.</text>
</comment>
<dbReference type="NCBIfam" id="NF003591">
    <property type="entry name" value="PRK05254.1-4"/>
    <property type="match status" value="1"/>
</dbReference>
<dbReference type="NCBIfam" id="TIGR00628">
    <property type="entry name" value="ung"/>
    <property type="match status" value="1"/>
</dbReference>
<feature type="active site" description="Proton acceptor" evidence="9">
    <location>
        <position position="82"/>
    </location>
</feature>
<name>A0A2S9K6D2_9BURK</name>
<proteinExistence type="inferred from homology"/>
<dbReference type="HAMAP" id="MF_00148">
    <property type="entry name" value="UDG"/>
    <property type="match status" value="1"/>
</dbReference>
<dbReference type="CDD" id="cd10027">
    <property type="entry name" value="UDG-F1-like"/>
    <property type="match status" value="1"/>
</dbReference>
<evidence type="ECO:0000256" key="8">
    <source>
        <dbReference type="ARBA" id="ARBA00023204"/>
    </source>
</evidence>
<comment type="subcellular location">
    <subcellularLocation>
        <location evidence="9">Cytoplasm</location>
    </subcellularLocation>
</comment>
<evidence type="ECO:0000259" key="10">
    <source>
        <dbReference type="SMART" id="SM00986"/>
    </source>
</evidence>
<dbReference type="Proteomes" id="UP000238589">
    <property type="component" value="Unassembled WGS sequence"/>
</dbReference>
<dbReference type="PANTHER" id="PTHR11264:SF0">
    <property type="entry name" value="URACIL-DNA GLYCOSYLASE"/>
    <property type="match status" value="1"/>
</dbReference>
<gene>
    <name evidence="9" type="primary">ung</name>
    <name evidence="11" type="ORF">C6P64_06495</name>
</gene>
<comment type="similarity">
    <text evidence="3 9">Belongs to the uracil-DNA glycosylase (UDG) superfamily. UNG family.</text>
</comment>
<dbReference type="NCBIfam" id="NF003592">
    <property type="entry name" value="PRK05254.1-5"/>
    <property type="match status" value="1"/>
</dbReference>
<evidence type="ECO:0000313" key="12">
    <source>
        <dbReference type="Proteomes" id="UP000238589"/>
    </source>
</evidence>
<dbReference type="GO" id="GO:0004844">
    <property type="term" value="F:uracil DNA N-glycosylase activity"/>
    <property type="evidence" value="ECO:0007669"/>
    <property type="project" value="UniProtKB-UniRule"/>
</dbReference>
<reference evidence="11 12" key="1">
    <citation type="submission" date="2018-03" db="EMBL/GenBank/DDBJ databases">
        <title>Comparative genomics illustrates the genes involved in a hyperalkaliphilic mechanisms of Serpentinomonas isolated from highly-alkaline calcium-rich serpentinized springs.</title>
        <authorList>
            <person name="Suzuki S."/>
            <person name="Ishii S."/>
            <person name="Walworth N."/>
            <person name="Bird L."/>
            <person name="Kuenen J.G."/>
            <person name="Nealson K.H."/>
        </authorList>
    </citation>
    <scope>NUCLEOTIDE SEQUENCE [LARGE SCALE GENOMIC DNA]</scope>
    <source>
        <strain evidence="11 12">P1</strain>
    </source>
</reference>
<evidence type="ECO:0000256" key="7">
    <source>
        <dbReference type="ARBA" id="ARBA00022801"/>
    </source>
</evidence>
<evidence type="ECO:0000313" key="11">
    <source>
        <dbReference type="EMBL" id="PRD66019.1"/>
    </source>
</evidence>
<evidence type="ECO:0000256" key="5">
    <source>
        <dbReference type="ARBA" id="ARBA00018429"/>
    </source>
</evidence>
<dbReference type="GO" id="GO:0005737">
    <property type="term" value="C:cytoplasm"/>
    <property type="evidence" value="ECO:0007669"/>
    <property type="project" value="UniProtKB-SubCell"/>
</dbReference>
<dbReference type="SMART" id="SM00987">
    <property type="entry name" value="UreE_C"/>
    <property type="match status" value="1"/>
</dbReference>
<dbReference type="EC" id="3.2.2.27" evidence="4 9"/>
<comment type="caution">
    <text evidence="11">The sequence shown here is derived from an EMBL/GenBank/DDBJ whole genome shotgun (WGS) entry which is preliminary data.</text>
</comment>
<sequence length="241" mass="25901">MPAAADAAAPGRLRAWAPESWPVAADWQSVLQPFWASATGQKLARFVQARLQAGAEIYPAQPLRALELTPLSEVSVVILGQDPYHGPGQAEGLAFSVPDGVKLPPSLRNIFQELVRDLGGELPASGSLQGWASQGVLLLNTSLTVEQGAPASHARQGWETLTDALIAACSAHESPKVFLLWGAHAQSKAGLIDGRRHLVLQANHPSPLSARRPPVPFIGCGHFGQALRWLEKNSRKNLYWL</sequence>
<dbReference type="EMBL" id="PVLQ01000021">
    <property type="protein sequence ID" value="PRD66019.1"/>
    <property type="molecule type" value="Genomic_DNA"/>
</dbReference>
<keyword evidence="7 9" id="KW-0378">Hydrolase</keyword>
<evidence type="ECO:0000256" key="6">
    <source>
        <dbReference type="ARBA" id="ARBA00022763"/>
    </source>
</evidence>
<dbReference type="PANTHER" id="PTHR11264">
    <property type="entry name" value="URACIL-DNA GLYCOSYLASE"/>
    <property type="match status" value="1"/>
</dbReference>
<evidence type="ECO:0000256" key="4">
    <source>
        <dbReference type="ARBA" id="ARBA00012030"/>
    </source>
</evidence>
<dbReference type="InterPro" id="IPR002043">
    <property type="entry name" value="UDG_fam1"/>
</dbReference>
<dbReference type="AlphaFoldDB" id="A0A2S9K6D2"/>
<dbReference type="InterPro" id="IPR005122">
    <property type="entry name" value="Uracil-DNA_glycosylase-like"/>
</dbReference>
<dbReference type="NCBIfam" id="NF003588">
    <property type="entry name" value="PRK05254.1-1"/>
    <property type="match status" value="1"/>
</dbReference>
<comment type="catalytic activity">
    <reaction evidence="1 9">
        <text>Hydrolyzes single-stranded DNA or mismatched double-stranded DNA and polynucleotides, releasing free uracil.</text>
        <dbReference type="EC" id="3.2.2.27"/>
    </reaction>
</comment>
<keyword evidence="9" id="KW-0963">Cytoplasm</keyword>